<dbReference type="Proteomes" id="UP001601521">
    <property type="component" value="Unassembled WGS sequence"/>
</dbReference>
<dbReference type="PANTHER" id="PTHR21310">
    <property type="entry name" value="AMINOGLYCOSIDE PHOSPHOTRANSFERASE-RELATED-RELATED"/>
    <property type="match status" value="1"/>
</dbReference>
<keyword evidence="3" id="KW-1185">Reference proteome</keyword>
<name>A0ABW6NU59_9NOCA</name>
<dbReference type="Gene3D" id="3.90.1200.10">
    <property type="match status" value="1"/>
</dbReference>
<organism evidence="2 3">
    <name type="scientific">Nocardia africana</name>
    <dbReference type="NCBI Taxonomy" id="134964"/>
    <lineage>
        <taxon>Bacteria</taxon>
        <taxon>Bacillati</taxon>
        <taxon>Actinomycetota</taxon>
        <taxon>Actinomycetes</taxon>
        <taxon>Mycobacteriales</taxon>
        <taxon>Nocardiaceae</taxon>
        <taxon>Nocardia</taxon>
    </lineage>
</organism>
<evidence type="ECO:0000313" key="2">
    <source>
        <dbReference type="EMBL" id="MFF0458668.1"/>
    </source>
</evidence>
<dbReference type="RefSeq" id="WP_387256327.1">
    <property type="nucleotide sequence ID" value="NZ_JBIALX010000035.1"/>
</dbReference>
<dbReference type="PANTHER" id="PTHR21310:SF40">
    <property type="entry name" value="AMINOGLYCOSIDE PHOSPHOTRANSFERASE DOMAIN-CONTAINING PROTEIN-RELATED"/>
    <property type="match status" value="1"/>
</dbReference>
<dbReference type="SUPFAM" id="SSF56112">
    <property type="entry name" value="Protein kinase-like (PK-like)"/>
    <property type="match status" value="1"/>
</dbReference>
<dbReference type="InterPro" id="IPR011009">
    <property type="entry name" value="Kinase-like_dom_sf"/>
</dbReference>
<dbReference type="Pfam" id="PF01636">
    <property type="entry name" value="APH"/>
    <property type="match status" value="1"/>
</dbReference>
<gene>
    <name evidence="2" type="ORF">ACFYTH_35440</name>
</gene>
<proteinExistence type="predicted"/>
<dbReference type="InterPro" id="IPR002575">
    <property type="entry name" value="Aminoglycoside_PTrfase"/>
</dbReference>
<comment type="caution">
    <text evidence="2">The sequence shown here is derived from an EMBL/GenBank/DDBJ whole genome shotgun (WGS) entry which is preliminary data.</text>
</comment>
<sequence length="294" mass="32257">MNQARQSADVLARAAALSGVDATDAVLIRNGSNAIYELPGGVVARIGKPGSNTAAERELRVSQWLNESGIPTVEAVPSIPQPVVVDDRPVTWWRLIPEHRASTPAELGAVLRALHALPPPTEFELPNYDPFVGLSERIASAVAVTEDDRSWLTENYGRLEKQYRELPVTESLGVIHGDAWQGNVVVPSSGVPMLLDLDKVSRGRPEWDLIQLAVDFADFSRLGEKEYKAFVSAYGGYDVTDWHGFRLFADIQELRWVGFSLSLAAGNVRAAREAQHRIACIRGLVAKPWSWAAL</sequence>
<evidence type="ECO:0000259" key="1">
    <source>
        <dbReference type="Pfam" id="PF01636"/>
    </source>
</evidence>
<evidence type="ECO:0000313" key="3">
    <source>
        <dbReference type="Proteomes" id="UP001601521"/>
    </source>
</evidence>
<feature type="domain" description="Aminoglycoside phosphotransferase" evidence="1">
    <location>
        <begin position="41"/>
        <end position="247"/>
    </location>
</feature>
<protein>
    <submittedName>
        <fullName evidence="2">Phosphotransferase enzyme family protein</fullName>
    </submittedName>
</protein>
<reference evidence="2 3" key="1">
    <citation type="submission" date="2024-10" db="EMBL/GenBank/DDBJ databases">
        <title>The Natural Products Discovery Center: Release of the First 8490 Sequenced Strains for Exploring Actinobacteria Biosynthetic Diversity.</title>
        <authorList>
            <person name="Kalkreuter E."/>
            <person name="Kautsar S.A."/>
            <person name="Yang D."/>
            <person name="Bader C.D."/>
            <person name="Teijaro C.N."/>
            <person name="Fluegel L."/>
            <person name="Davis C.M."/>
            <person name="Simpson J.R."/>
            <person name="Lauterbach L."/>
            <person name="Steele A.D."/>
            <person name="Gui C."/>
            <person name="Meng S."/>
            <person name="Li G."/>
            <person name="Viehrig K."/>
            <person name="Ye F."/>
            <person name="Su P."/>
            <person name="Kiefer A.F."/>
            <person name="Nichols A."/>
            <person name="Cepeda A.J."/>
            <person name="Yan W."/>
            <person name="Fan B."/>
            <person name="Jiang Y."/>
            <person name="Adhikari A."/>
            <person name="Zheng C.-J."/>
            <person name="Schuster L."/>
            <person name="Cowan T.M."/>
            <person name="Smanski M.J."/>
            <person name="Chevrette M.G."/>
            <person name="De Carvalho L.P.S."/>
            <person name="Shen B."/>
        </authorList>
    </citation>
    <scope>NUCLEOTIDE SEQUENCE [LARGE SCALE GENOMIC DNA]</scope>
    <source>
        <strain evidence="2 3">NPDC004550</strain>
    </source>
</reference>
<accession>A0ABW6NU59</accession>
<dbReference type="EMBL" id="JBIALX010000035">
    <property type="protein sequence ID" value="MFF0458668.1"/>
    <property type="molecule type" value="Genomic_DNA"/>
</dbReference>
<dbReference type="InterPro" id="IPR051678">
    <property type="entry name" value="AGP_Transferase"/>
</dbReference>